<feature type="region of interest" description="Disordered" evidence="1">
    <location>
        <begin position="1"/>
        <end position="23"/>
    </location>
</feature>
<keyword evidence="3" id="KW-1185">Reference proteome</keyword>
<organism evidence="2 3">
    <name type="scientific">Calocera viscosa (strain TUFC12733)</name>
    <dbReference type="NCBI Taxonomy" id="1330018"/>
    <lineage>
        <taxon>Eukaryota</taxon>
        <taxon>Fungi</taxon>
        <taxon>Dikarya</taxon>
        <taxon>Basidiomycota</taxon>
        <taxon>Agaricomycotina</taxon>
        <taxon>Dacrymycetes</taxon>
        <taxon>Dacrymycetales</taxon>
        <taxon>Dacrymycetaceae</taxon>
        <taxon>Calocera</taxon>
    </lineage>
</organism>
<evidence type="ECO:0000313" key="2">
    <source>
        <dbReference type="EMBL" id="KZO99217.1"/>
    </source>
</evidence>
<dbReference type="EMBL" id="KV417273">
    <property type="protein sequence ID" value="KZO99217.1"/>
    <property type="molecule type" value="Genomic_DNA"/>
</dbReference>
<reference evidence="2 3" key="1">
    <citation type="journal article" date="2016" name="Mol. Biol. Evol.">
        <title>Comparative Genomics of Early-Diverging Mushroom-Forming Fungi Provides Insights into the Origins of Lignocellulose Decay Capabilities.</title>
        <authorList>
            <person name="Nagy L.G."/>
            <person name="Riley R."/>
            <person name="Tritt A."/>
            <person name="Adam C."/>
            <person name="Daum C."/>
            <person name="Floudas D."/>
            <person name="Sun H."/>
            <person name="Yadav J.S."/>
            <person name="Pangilinan J."/>
            <person name="Larsson K.H."/>
            <person name="Matsuura K."/>
            <person name="Barry K."/>
            <person name="Labutti K."/>
            <person name="Kuo R."/>
            <person name="Ohm R.A."/>
            <person name="Bhattacharya S.S."/>
            <person name="Shirouzu T."/>
            <person name="Yoshinaga Y."/>
            <person name="Martin F.M."/>
            <person name="Grigoriev I.V."/>
            <person name="Hibbett D.S."/>
        </authorList>
    </citation>
    <scope>NUCLEOTIDE SEQUENCE [LARGE SCALE GENOMIC DNA]</scope>
    <source>
        <strain evidence="2 3">TUFC12733</strain>
    </source>
</reference>
<name>A0A167PXC3_CALVF</name>
<accession>A0A167PXC3</accession>
<feature type="compositionally biased region" description="Polar residues" evidence="1">
    <location>
        <begin position="1"/>
        <end position="20"/>
    </location>
</feature>
<sequence>MSVNDRMLGQSTTSRGSDTNGGAWPPREIWSLIGDHLDVKDMLSARGVCGSLKRVLDDDLVLRVRKLLEAKPAEAVPYSPAMWSGLSGAGAAKYLLARTWWEPHQALDCHEPTERMGPPQRVALDGQRWLCASMGGGLLAVVTAHGELRTLDYTREMPHLLDARPLGGLVSWAAYGPEVHSVKLVVDPKCPNVFRIDVDLSVRVASGRISPKARTFGERRGRFSSRLRIKRLVHRYTLGCAQGIARLERQDHALSLGGPLASTATMTLCSTCDGQAAPHVYFWGPRKKVALVVPPMEFAQSAVFVDNILVVVMTRLICVYNVTAHDLLDRRLEPIDTVDMQHMQWDAVLYDASRRDTFLNRRAEGDAIYVGVVGRSNREDVRLYRLCIHRPRKDRPAELSLLRTYSTPSECWLSGIVVGASGVDGWWIEHHMDVTWEGEEVEQHRLVHATLPTLSLPVERDRPDVVEPRHTGDAMVQHKDLKHCRLLGWDDVHRTLLFGAVGSRRLDLQRGVCNGDRTGVSLAGPSPTARRPRDHAGAEELCSLGRVGAWASPMTKLGPRSHLRHLQMHAMRLFFGAHADAKDCVWAPDGPRDYAHMLKVFHLWGHSSLLCGHRGGVVFVALEGLGVVRVVYFTEGDGDMEFRWQIARMPQITVASLTALANGQIRWQPSTCQDCFVDHDRLRAAEVWQQEWMGATEALRECQDGGAQAMEEAWGRLHLLGMVG</sequence>
<gene>
    <name evidence="2" type="ORF">CALVIDRAFT_561610</name>
</gene>
<dbReference type="AlphaFoldDB" id="A0A167PXC3"/>
<proteinExistence type="predicted"/>
<protein>
    <recommendedName>
        <fullName evidence="4">F-box domain-containing protein</fullName>
    </recommendedName>
</protein>
<dbReference type="Proteomes" id="UP000076738">
    <property type="component" value="Unassembled WGS sequence"/>
</dbReference>
<evidence type="ECO:0000256" key="1">
    <source>
        <dbReference type="SAM" id="MobiDB-lite"/>
    </source>
</evidence>
<evidence type="ECO:0000313" key="3">
    <source>
        <dbReference type="Proteomes" id="UP000076738"/>
    </source>
</evidence>
<evidence type="ECO:0008006" key="4">
    <source>
        <dbReference type="Google" id="ProtNLM"/>
    </source>
</evidence>
<dbReference type="OrthoDB" id="10611222at2759"/>